<comment type="pathway">
    <text evidence="2 10">Amino-acid biosynthesis; L-histidine biosynthesis; L-histidine from 5-phospho-alpha-D-ribose 1-diphosphate: step 1/9.</text>
</comment>
<name>A0ABW5PSX3_9BACI</name>
<evidence type="ECO:0000256" key="4">
    <source>
        <dbReference type="ARBA" id="ARBA00011496"/>
    </source>
</evidence>
<dbReference type="PROSITE" id="PS50862">
    <property type="entry name" value="AA_TRNA_LIGASE_II"/>
    <property type="match status" value="1"/>
</dbReference>
<dbReference type="EMBL" id="JBHUMR010000014">
    <property type="protein sequence ID" value="MFD2618036.1"/>
    <property type="molecule type" value="Genomic_DNA"/>
</dbReference>
<dbReference type="InterPro" id="IPR004517">
    <property type="entry name" value="HisZ"/>
</dbReference>
<dbReference type="SUPFAM" id="SSF55681">
    <property type="entry name" value="Class II aaRS and biotin synthetases"/>
    <property type="match status" value="1"/>
</dbReference>
<evidence type="ECO:0000259" key="11">
    <source>
        <dbReference type="PROSITE" id="PS50862"/>
    </source>
</evidence>
<dbReference type="Gene3D" id="3.40.50.12590">
    <property type="match status" value="1"/>
</dbReference>
<dbReference type="Pfam" id="PF13393">
    <property type="entry name" value="tRNA-synt_His"/>
    <property type="match status" value="1"/>
</dbReference>
<dbReference type="NCBIfam" id="NF008941">
    <property type="entry name" value="PRK12292.2-4"/>
    <property type="match status" value="1"/>
</dbReference>
<evidence type="ECO:0000256" key="10">
    <source>
        <dbReference type="HAMAP-Rule" id="MF_00125"/>
    </source>
</evidence>
<dbReference type="InterPro" id="IPR006195">
    <property type="entry name" value="aa-tRNA-synth_II"/>
</dbReference>
<evidence type="ECO:0000256" key="2">
    <source>
        <dbReference type="ARBA" id="ARBA00004667"/>
    </source>
</evidence>
<dbReference type="InterPro" id="IPR045864">
    <property type="entry name" value="aa-tRNA-synth_II/BPL/LPL"/>
</dbReference>
<evidence type="ECO:0000313" key="12">
    <source>
        <dbReference type="EMBL" id="MFD2618036.1"/>
    </source>
</evidence>
<evidence type="ECO:0000313" key="13">
    <source>
        <dbReference type="Proteomes" id="UP001597458"/>
    </source>
</evidence>
<dbReference type="NCBIfam" id="TIGR00443">
    <property type="entry name" value="hisZ_biosyn_reg"/>
    <property type="match status" value="1"/>
</dbReference>
<keyword evidence="8 10" id="KW-0368">Histidine biosynthesis</keyword>
<dbReference type="InterPro" id="IPR004516">
    <property type="entry name" value="HisRS/HisZ"/>
</dbReference>
<evidence type="ECO:0000256" key="1">
    <source>
        <dbReference type="ARBA" id="ARBA00004496"/>
    </source>
</evidence>
<dbReference type="GO" id="GO:0016757">
    <property type="term" value="F:glycosyltransferase activity"/>
    <property type="evidence" value="ECO:0007669"/>
    <property type="project" value="UniProtKB-KW"/>
</dbReference>
<dbReference type="PIRSF" id="PIRSF001549">
    <property type="entry name" value="His-tRNA_synth"/>
    <property type="match status" value="1"/>
</dbReference>
<evidence type="ECO:0000256" key="3">
    <source>
        <dbReference type="ARBA" id="ARBA00005539"/>
    </source>
</evidence>
<keyword evidence="13" id="KW-1185">Reference proteome</keyword>
<protein>
    <recommendedName>
        <fullName evidence="5 10">ATP phosphoribosyltransferase regulatory subunit</fullName>
    </recommendedName>
</protein>
<reference evidence="13" key="1">
    <citation type="journal article" date="2019" name="Int. J. Syst. Evol. Microbiol.">
        <title>The Global Catalogue of Microorganisms (GCM) 10K type strain sequencing project: providing services to taxonomists for standard genome sequencing and annotation.</title>
        <authorList>
            <consortium name="The Broad Institute Genomics Platform"/>
            <consortium name="The Broad Institute Genome Sequencing Center for Infectious Disease"/>
            <person name="Wu L."/>
            <person name="Ma J."/>
        </authorList>
    </citation>
    <scope>NUCLEOTIDE SEQUENCE [LARGE SCALE GENOMIC DNA]</scope>
    <source>
        <strain evidence="13">TISTR 2241</strain>
    </source>
</reference>
<comment type="function">
    <text evidence="9 10">Required for the first step of histidine biosynthesis. May allow the feedback regulation of ATP phosphoribosyltransferase activity by histidine.</text>
</comment>
<sequence>MTKPYMFEKPLGLRDTLPQAHRISYELKDLFYKEMNQWGYDFIKTPALEFAETVGKASAIDDHQLFKFIDRQGIPVVLRPDMTTPIARVVGSELKEAVLPLRLAYTSALYRAQKSEGGHPSEFEQVGAELIGDATPEADAEIISLMVKLFEIVGLDPIRIVIGHVGFVDAFIRDLVFDEEDVHTLRELLYMKNDVGFRELVAQLDIPQQNKTDLNQFIDTRSLDIDKTLQFMEHHPCSDYYQEVNNFMHLLKAYGLLEKIDLDLTLVPHLDYYTGFVFEGYGGKIGFSLASGGRYNDLLKQFNRPAPATGFGIRLDRLIESLPMEAFPDEPEKVAVVYELDTIQEALEYANQKRKEGIRVVLQNAKSIQNERAFQEQFKTVKSFIKTGGLSI</sequence>
<keyword evidence="7 10" id="KW-0028">Amino-acid biosynthesis</keyword>
<dbReference type="Proteomes" id="UP001597458">
    <property type="component" value="Unassembled WGS sequence"/>
</dbReference>
<dbReference type="PANTHER" id="PTHR43707">
    <property type="entry name" value="HISTIDYL-TRNA SYNTHETASE"/>
    <property type="match status" value="1"/>
</dbReference>
<accession>A0ABW5PSX3</accession>
<evidence type="ECO:0000256" key="7">
    <source>
        <dbReference type="ARBA" id="ARBA00022605"/>
    </source>
</evidence>
<dbReference type="Pfam" id="PF21996">
    <property type="entry name" value="HisZ-like"/>
    <property type="match status" value="1"/>
</dbReference>
<dbReference type="PANTHER" id="PTHR43707:SF1">
    <property type="entry name" value="HISTIDINE--TRNA LIGASE, MITOCHONDRIAL-RELATED"/>
    <property type="match status" value="1"/>
</dbReference>
<evidence type="ECO:0000256" key="8">
    <source>
        <dbReference type="ARBA" id="ARBA00023102"/>
    </source>
</evidence>
<dbReference type="HAMAP" id="MF_00125">
    <property type="entry name" value="HisZ"/>
    <property type="match status" value="1"/>
</dbReference>
<keyword evidence="12" id="KW-0808">Transferase</keyword>
<keyword evidence="6 10" id="KW-0963">Cytoplasm</keyword>
<proteinExistence type="inferred from homology"/>
<dbReference type="RefSeq" id="WP_141190169.1">
    <property type="nucleotide sequence ID" value="NZ_JBHUMR010000014.1"/>
</dbReference>
<comment type="miscellaneous">
    <text evidence="10">This function is generally fulfilled by the C-terminal part of HisG, which is missing in some bacteria such as this one.</text>
</comment>
<comment type="caution">
    <text evidence="12">The sequence shown here is derived from an EMBL/GenBank/DDBJ whole genome shotgun (WGS) entry which is preliminary data.</text>
</comment>
<dbReference type="CDD" id="cd00773">
    <property type="entry name" value="HisRS-like_core"/>
    <property type="match status" value="1"/>
</dbReference>
<evidence type="ECO:0000256" key="5">
    <source>
        <dbReference type="ARBA" id="ARBA00020397"/>
    </source>
</evidence>
<dbReference type="Gene3D" id="3.30.930.10">
    <property type="entry name" value="Bira Bifunctional Protein, Domain 2"/>
    <property type="match status" value="1"/>
</dbReference>
<feature type="domain" description="Aminoacyl-transfer RNA synthetases class-II family profile" evidence="11">
    <location>
        <begin position="22"/>
        <end position="331"/>
    </location>
</feature>
<comment type="subcellular location">
    <subcellularLocation>
        <location evidence="1 10">Cytoplasm</location>
    </subcellularLocation>
</comment>
<evidence type="ECO:0000256" key="9">
    <source>
        <dbReference type="ARBA" id="ARBA00025246"/>
    </source>
</evidence>
<dbReference type="InterPro" id="IPR053846">
    <property type="entry name" value="HisZ-C"/>
</dbReference>
<evidence type="ECO:0000256" key="6">
    <source>
        <dbReference type="ARBA" id="ARBA00022490"/>
    </source>
</evidence>
<comment type="similarity">
    <text evidence="3 10">Belongs to the class-II aminoacyl-tRNA synthetase family. HisZ subfamily.</text>
</comment>
<dbReference type="InterPro" id="IPR041715">
    <property type="entry name" value="HisRS-like_core"/>
</dbReference>
<organism evidence="12 13">
    <name type="scientific">Terrilactibacillus laevilacticus</name>
    <dbReference type="NCBI Taxonomy" id="1380157"/>
    <lineage>
        <taxon>Bacteria</taxon>
        <taxon>Bacillati</taxon>
        <taxon>Bacillota</taxon>
        <taxon>Bacilli</taxon>
        <taxon>Bacillales</taxon>
        <taxon>Bacillaceae</taxon>
        <taxon>Terrilactibacillus</taxon>
    </lineage>
</organism>
<keyword evidence="12" id="KW-0328">Glycosyltransferase</keyword>
<gene>
    <name evidence="10" type="primary">hisZ</name>
    <name evidence="12" type="ORF">ACFSTF_12025</name>
</gene>
<comment type="subunit">
    <text evidence="4 10">Heteromultimer composed of HisG and HisZ subunits.</text>
</comment>